<proteinExistence type="predicted"/>
<evidence type="ECO:0000313" key="2">
    <source>
        <dbReference type="EMBL" id="PJJ75556.1"/>
    </source>
</evidence>
<feature type="transmembrane region" description="Helical" evidence="1">
    <location>
        <begin position="77"/>
        <end position="101"/>
    </location>
</feature>
<keyword evidence="1" id="KW-1133">Transmembrane helix</keyword>
<gene>
    <name evidence="2" type="ORF">BXY57_1135</name>
</gene>
<sequence length="123" mass="13708">MEQTHSTQGTTSENGKMVSVLSYLTIIGWVIAYVMHNNEKSELGAFHLRQTIGLYIIGICIWIAQMMLVLIPVLGWIIGVLMIFLYIGLLILWLIGLIAAINGNMKPIPVIGKNAQHWFSGIK</sequence>
<evidence type="ECO:0000313" key="3">
    <source>
        <dbReference type="Proteomes" id="UP000230000"/>
    </source>
</evidence>
<name>A0A2M9CUF7_9BACT</name>
<accession>A0A2M9CUF7</accession>
<comment type="caution">
    <text evidence="2">The sequence shown here is derived from an EMBL/GenBank/DDBJ whole genome shotgun (WGS) entry which is preliminary data.</text>
</comment>
<dbReference type="RefSeq" id="WP_100314147.1">
    <property type="nucleotide sequence ID" value="NZ_PGFG01000001.1"/>
</dbReference>
<dbReference type="OrthoDB" id="6400719at2"/>
<organism evidence="2 3">
    <name type="scientific">Thermoflavifilum aggregans</name>
    <dbReference type="NCBI Taxonomy" id="454188"/>
    <lineage>
        <taxon>Bacteria</taxon>
        <taxon>Pseudomonadati</taxon>
        <taxon>Bacteroidota</taxon>
        <taxon>Chitinophagia</taxon>
        <taxon>Chitinophagales</taxon>
        <taxon>Chitinophagaceae</taxon>
        <taxon>Thermoflavifilum</taxon>
    </lineage>
</organism>
<feature type="transmembrane region" description="Helical" evidence="1">
    <location>
        <begin position="52"/>
        <end position="71"/>
    </location>
</feature>
<keyword evidence="1" id="KW-0812">Transmembrane</keyword>
<keyword evidence="1" id="KW-0472">Membrane</keyword>
<reference evidence="2 3" key="1">
    <citation type="submission" date="2017-11" db="EMBL/GenBank/DDBJ databases">
        <title>Genomic Encyclopedia of Archaeal and Bacterial Type Strains, Phase II (KMG-II): From Individual Species to Whole Genera.</title>
        <authorList>
            <person name="Goeker M."/>
        </authorList>
    </citation>
    <scope>NUCLEOTIDE SEQUENCE [LARGE SCALE GENOMIC DNA]</scope>
    <source>
        <strain evidence="2 3">DSM 27268</strain>
    </source>
</reference>
<evidence type="ECO:0000256" key="1">
    <source>
        <dbReference type="SAM" id="Phobius"/>
    </source>
</evidence>
<protein>
    <submittedName>
        <fullName evidence="2">Putative membrane protein</fullName>
    </submittedName>
</protein>
<feature type="transmembrane region" description="Helical" evidence="1">
    <location>
        <begin position="20"/>
        <end position="36"/>
    </location>
</feature>
<dbReference type="EMBL" id="PGFG01000001">
    <property type="protein sequence ID" value="PJJ75556.1"/>
    <property type="molecule type" value="Genomic_DNA"/>
</dbReference>
<dbReference type="AlphaFoldDB" id="A0A2M9CUF7"/>
<dbReference type="Proteomes" id="UP000230000">
    <property type="component" value="Unassembled WGS sequence"/>
</dbReference>
<keyword evidence="3" id="KW-1185">Reference proteome</keyword>